<dbReference type="PROSITE" id="PS51257">
    <property type="entry name" value="PROKAR_LIPOPROTEIN"/>
    <property type="match status" value="1"/>
</dbReference>
<gene>
    <name evidence="1" type="ORF">pdam_00015705</name>
</gene>
<evidence type="ECO:0000313" key="1">
    <source>
        <dbReference type="EMBL" id="RMX45419.1"/>
    </source>
</evidence>
<sequence>MKHMGSLESMNDDLQSQKSASMLISSLVAACGDPLAKNNLEVINCNTGHEINFFF</sequence>
<proteinExistence type="predicted"/>
<dbReference type="EMBL" id="RCHS01002830">
    <property type="protein sequence ID" value="RMX45419.1"/>
    <property type="molecule type" value="Genomic_DNA"/>
</dbReference>
<reference evidence="1 2" key="1">
    <citation type="journal article" date="2018" name="Sci. Rep.">
        <title>Comparative analysis of the Pocillopora damicornis genome highlights role of immune system in coral evolution.</title>
        <authorList>
            <person name="Cunning R."/>
            <person name="Bay R.A."/>
            <person name="Gillette P."/>
            <person name="Baker A.C."/>
            <person name="Traylor-Knowles N."/>
        </authorList>
    </citation>
    <scope>NUCLEOTIDE SEQUENCE [LARGE SCALE GENOMIC DNA]</scope>
    <source>
        <strain evidence="1">RSMAS</strain>
        <tissue evidence="1">Whole animal</tissue>
    </source>
</reference>
<dbReference type="Proteomes" id="UP000275408">
    <property type="component" value="Unassembled WGS sequence"/>
</dbReference>
<comment type="caution">
    <text evidence="1">The sequence shown here is derived from an EMBL/GenBank/DDBJ whole genome shotgun (WGS) entry which is preliminary data.</text>
</comment>
<organism evidence="1 2">
    <name type="scientific">Pocillopora damicornis</name>
    <name type="common">Cauliflower coral</name>
    <name type="synonym">Millepora damicornis</name>
    <dbReference type="NCBI Taxonomy" id="46731"/>
    <lineage>
        <taxon>Eukaryota</taxon>
        <taxon>Metazoa</taxon>
        <taxon>Cnidaria</taxon>
        <taxon>Anthozoa</taxon>
        <taxon>Hexacorallia</taxon>
        <taxon>Scleractinia</taxon>
        <taxon>Astrocoeniina</taxon>
        <taxon>Pocilloporidae</taxon>
        <taxon>Pocillopora</taxon>
    </lineage>
</organism>
<accession>A0A3M6TVW8</accession>
<protein>
    <submittedName>
        <fullName evidence="1">Uncharacterized protein</fullName>
    </submittedName>
</protein>
<evidence type="ECO:0000313" key="2">
    <source>
        <dbReference type="Proteomes" id="UP000275408"/>
    </source>
</evidence>
<name>A0A3M6TVW8_POCDA</name>
<dbReference type="AlphaFoldDB" id="A0A3M6TVW8"/>
<keyword evidence="2" id="KW-1185">Reference proteome</keyword>